<gene>
    <name evidence="2" type="ORF">K5V21_07810</name>
</gene>
<feature type="transmembrane region" description="Helical" evidence="1">
    <location>
        <begin position="63"/>
        <end position="82"/>
    </location>
</feature>
<keyword evidence="1" id="KW-0472">Membrane</keyword>
<keyword evidence="1" id="KW-0812">Transmembrane</keyword>
<evidence type="ECO:0000256" key="1">
    <source>
        <dbReference type="SAM" id="Phobius"/>
    </source>
</evidence>
<proteinExistence type="predicted"/>
<dbReference type="Proteomes" id="UP001299068">
    <property type="component" value="Unassembled WGS sequence"/>
</dbReference>
<evidence type="ECO:0000313" key="2">
    <source>
        <dbReference type="EMBL" id="MBY0755361.1"/>
    </source>
</evidence>
<reference evidence="2 3" key="1">
    <citation type="journal article" date="2021" name="Cell Host Microbe">
        <title>in vivo commensal control of Clostridioides difficile virulence.</title>
        <authorList>
            <person name="Girinathan B.P."/>
            <person name="Dibenedetto N."/>
            <person name="Worley J.N."/>
            <person name="Peltier J."/>
            <person name="Arrieta-Ortiz M.L."/>
            <person name="Rupa Christinal Immanuel S."/>
            <person name="Lavin R."/>
            <person name="Delaney M.L."/>
            <person name="Cummins C."/>
            <person name="Hoffmann M."/>
            <person name="Luo Y."/>
            <person name="Gonzalez-Escalona N."/>
            <person name="Allard M."/>
            <person name="Onderdonk A.B."/>
            <person name="Gerber G.K."/>
            <person name="Sonenshein A.L."/>
            <person name="Baliga N."/>
            <person name="Dupuy B."/>
            <person name="Bry L."/>
        </authorList>
    </citation>
    <scope>NUCLEOTIDE SEQUENCE [LARGE SCALE GENOMIC DNA]</scope>
    <source>
        <strain evidence="2 3">DSM 599</strain>
    </source>
</reference>
<accession>A0ABS7KX40</accession>
<keyword evidence="3" id="KW-1185">Reference proteome</keyword>
<name>A0ABS7KX40_CLOSR</name>
<organism evidence="2 3">
    <name type="scientific">Clostridium sardiniense</name>
    <name type="common">Clostridium absonum</name>
    <dbReference type="NCBI Taxonomy" id="29369"/>
    <lineage>
        <taxon>Bacteria</taxon>
        <taxon>Bacillati</taxon>
        <taxon>Bacillota</taxon>
        <taxon>Clostridia</taxon>
        <taxon>Eubacteriales</taxon>
        <taxon>Clostridiaceae</taxon>
        <taxon>Clostridium</taxon>
    </lineage>
</organism>
<feature type="transmembrane region" description="Helical" evidence="1">
    <location>
        <begin position="94"/>
        <end position="113"/>
    </location>
</feature>
<dbReference type="RefSeq" id="WP_221860579.1">
    <property type="nucleotide sequence ID" value="NZ_JAIKTU010000005.1"/>
</dbReference>
<feature type="transmembrane region" description="Helical" evidence="1">
    <location>
        <begin position="12"/>
        <end position="43"/>
    </location>
</feature>
<sequence>MKKSKVKSWYGILGFSGFGGFAGILNSSFYMFFIFFAFFSFFWEGKINYELDDERLQYNIMKAKSTLFDISSILMIVCILAFNNGVTAEIFKIILSLYFEFLAIGKSFLTYYYETKGM</sequence>
<comment type="caution">
    <text evidence="2">The sequence shown here is derived from an EMBL/GenBank/DDBJ whole genome shotgun (WGS) entry which is preliminary data.</text>
</comment>
<evidence type="ECO:0000313" key="3">
    <source>
        <dbReference type="Proteomes" id="UP001299068"/>
    </source>
</evidence>
<protein>
    <submittedName>
        <fullName evidence="2">DUF3796 domain-containing protein</fullName>
    </submittedName>
</protein>
<keyword evidence="1" id="KW-1133">Transmembrane helix</keyword>
<dbReference type="EMBL" id="JAIKTU010000005">
    <property type="protein sequence ID" value="MBY0755361.1"/>
    <property type="molecule type" value="Genomic_DNA"/>
</dbReference>